<keyword evidence="3" id="KW-1133">Transmembrane helix</keyword>
<reference evidence="4 5" key="1">
    <citation type="submission" date="2016-04" db="EMBL/GenBank/DDBJ databases">
        <title>Complete genome sequence of Fictibacillus phosphorivorans G25-29, a strain toxic to nematodes.</title>
        <authorList>
            <person name="Zheng Z."/>
        </authorList>
    </citation>
    <scope>NUCLEOTIDE SEQUENCE [LARGE SCALE GENOMIC DNA]</scope>
    <source>
        <strain evidence="4 5">G25-29</strain>
    </source>
</reference>
<keyword evidence="5" id="KW-1185">Reference proteome</keyword>
<dbReference type="EMBL" id="CP015378">
    <property type="protein sequence ID" value="ANC78582.1"/>
    <property type="molecule type" value="Genomic_DNA"/>
</dbReference>
<dbReference type="KEGG" id="fpn:ABE65_017985"/>
<name>A0A160IRK4_9BACL</name>
<evidence type="ECO:0000313" key="5">
    <source>
        <dbReference type="Proteomes" id="UP000076623"/>
    </source>
</evidence>
<evidence type="ECO:0000256" key="3">
    <source>
        <dbReference type="SAM" id="Phobius"/>
    </source>
</evidence>
<dbReference type="STRING" id="1221500.ABE65_017985"/>
<dbReference type="PANTHER" id="PTHR30093">
    <property type="entry name" value="GENERAL SECRETION PATHWAY PROTEIN G"/>
    <property type="match status" value="1"/>
</dbReference>
<dbReference type="SUPFAM" id="SSF54523">
    <property type="entry name" value="Pili subunits"/>
    <property type="match status" value="1"/>
</dbReference>
<evidence type="ECO:0000256" key="1">
    <source>
        <dbReference type="ARBA" id="ARBA00004241"/>
    </source>
</evidence>
<accession>A0A160IRK4</accession>
<keyword evidence="2" id="KW-0178">Competence</keyword>
<protein>
    <recommendedName>
        <fullName evidence="6">Prepilin-type N-terminal cleavage/methylation domain-containing protein</fullName>
    </recommendedName>
</protein>
<dbReference type="GO" id="GO:0009986">
    <property type="term" value="C:cell surface"/>
    <property type="evidence" value="ECO:0007669"/>
    <property type="project" value="UniProtKB-SubCell"/>
</dbReference>
<evidence type="ECO:0000256" key="2">
    <source>
        <dbReference type="ARBA" id="ARBA00023287"/>
    </source>
</evidence>
<evidence type="ECO:0008006" key="6">
    <source>
        <dbReference type="Google" id="ProtNLM"/>
    </source>
</evidence>
<dbReference type="InterPro" id="IPR012902">
    <property type="entry name" value="N_methyl_site"/>
</dbReference>
<keyword evidence="3" id="KW-0472">Membrane</keyword>
<dbReference type="AlphaFoldDB" id="A0A160IRK4"/>
<organism evidence="4 5">
    <name type="scientific">Fictibacillus phosphorivorans</name>
    <dbReference type="NCBI Taxonomy" id="1221500"/>
    <lineage>
        <taxon>Bacteria</taxon>
        <taxon>Bacillati</taxon>
        <taxon>Bacillota</taxon>
        <taxon>Bacilli</taxon>
        <taxon>Bacillales</taxon>
        <taxon>Fictibacillaceae</taxon>
        <taxon>Fictibacillus</taxon>
    </lineage>
</organism>
<dbReference type="OrthoDB" id="2937119at2"/>
<feature type="transmembrane region" description="Helical" evidence="3">
    <location>
        <begin position="21"/>
        <end position="43"/>
    </location>
</feature>
<keyword evidence="3" id="KW-0812">Transmembrane</keyword>
<dbReference type="Proteomes" id="UP000076623">
    <property type="component" value="Chromosome"/>
</dbReference>
<proteinExistence type="predicted"/>
<sequence length="142" mass="15215">MFNKLLKKHAKNEKGLTLIELLVVIVILGIIAAIAVVSIGGIIGKTKDKAAVSEAVQIIKAAKMAHSTENNATTWTSTAEANNPLKEYVSNLKDNAWTVTFDATTKTYKISDHAALDAMKKTNTSQADPITEAQLTTYLGGN</sequence>
<dbReference type="GO" id="GO:0030420">
    <property type="term" value="P:establishment of competence for transformation"/>
    <property type="evidence" value="ECO:0007669"/>
    <property type="project" value="UniProtKB-KW"/>
</dbReference>
<evidence type="ECO:0000313" key="4">
    <source>
        <dbReference type="EMBL" id="ANC78582.1"/>
    </source>
</evidence>
<dbReference type="NCBIfam" id="TIGR02532">
    <property type="entry name" value="IV_pilin_GFxxxE"/>
    <property type="match status" value="1"/>
</dbReference>
<gene>
    <name evidence="4" type="ORF">ABE65_017985</name>
</gene>
<comment type="subcellular location">
    <subcellularLocation>
        <location evidence="1">Cell surface</location>
    </subcellularLocation>
</comment>
<dbReference type="PROSITE" id="PS00409">
    <property type="entry name" value="PROKAR_NTER_METHYL"/>
    <property type="match status" value="1"/>
</dbReference>
<dbReference type="Gene3D" id="3.30.700.10">
    <property type="entry name" value="Glycoprotein, Type 4 Pilin"/>
    <property type="match status" value="1"/>
</dbReference>
<dbReference type="RefSeq" id="WP_066397963.1">
    <property type="nucleotide sequence ID" value="NZ_CP015378.1"/>
</dbReference>
<dbReference type="Pfam" id="PF07963">
    <property type="entry name" value="N_methyl"/>
    <property type="match status" value="1"/>
</dbReference>
<dbReference type="InterPro" id="IPR045584">
    <property type="entry name" value="Pilin-like"/>
</dbReference>